<gene>
    <name evidence="1" type="ORF">PoB_001182400</name>
</gene>
<proteinExistence type="predicted"/>
<comment type="caution">
    <text evidence="1">The sequence shown here is derived from an EMBL/GenBank/DDBJ whole genome shotgun (WGS) entry which is preliminary data.</text>
</comment>
<accession>A0AAV3YQI9</accession>
<protein>
    <submittedName>
        <fullName evidence="1">Uncharacterized protein</fullName>
    </submittedName>
</protein>
<keyword evidence="2" id="KW-1185">Reference proteome</keyword>
<dbReference type="Proteomes" id="UP000735302">
    <property type="component" value="Unassembled WGS sequence"/>
</dbReference>
<sequence>MVGRPKYGYIEIKRLSLTIKECGIFHKSNGGTRYSKPAPRSAEIHLSRVKFEPRYWCSGLMTADLKV</sequence>
<dbReference type="AlphaFoldDB" id="A0AAV3YQI9"/>
<evidence type="ECO:0000313" key="2">
    <source>
        <dbReference type="Proteomes" id="UP000735302"/>
    </source>
</evidence>
<name>A0AAV3YQI9_9GAST</name>
<evidence type="ECO:0000313" key="1">
    <source>
        <dbReference type="EMBL" id="GFN85318.1"/>
    </source>
</evidence>
<dbReference type="EMBL" id="BLXT01001405">
    <property type="protein sequence ID" value="GFN85318.1"/>
    <property type="molecule type" value="Genomic_DNA"/>
</dbReference>
<organism evidence="1 2">
    <name type="scientific">Plakobranchus ocellatus</name>
    <dbReference type="NCBI Taxonomy" id="259542"/>
    <lineage>
        <taxon>Eukaryota</taxon>
        <taxon>Metazoa</taxon>
        <taxon>Spiralia</taxon>
        <taxon>Lophotrochozoa</taxon>
        <taxon>Mollusca</taxon>
        <taxon>Gastropoda</taxon>
        <taxon>Heterobranchia</taxon>
        <taxon>Euthyneura</taxon>
        <taxon>Panpulmonata</taxon>
        <taxon>Sacoglossa</taxon>
        <taxon>Placobranchoidea</taxon>
        <taxon>Plakobranchidae</taxon>
        <taxon>Plakobranchus</taxon>
    </lineage>
</organism>
<reference evidence="1 2" key="1">
    <citation type="journal article" date="2021" name="Elife">
        <title>Chloroplast acquisition without the gene transfer in kleptoplastic sea slugs, Plakobranchus ocellatus.</title>
        <authorList>
            <person name="Maeda T."/>
            <person name="Takahashi S."/>
            <person name="Yoshida T."/>
            <person name="Shimamura S."/>
            <person name="Takaki Y."/>
            <person name="Nagai Y."/>
            <person name="Toyoda A."/>
            <person name="Suzuki Y."/>
            <person name="Arimoto A."/>
            <person name="Ishii H."/>
            <person name="Satoh N."/>
            <person name="Nishiyama T."/>
            <person name="Hasebe M."/>
            <person name="Maruyama T."/>
            <person name="Minagawa J."/>
            <person name="Obokata J."/>
            <person name="Shigenobu S."/>
        </authorList>
    </citation>
    <scope>NUCLEOTIDE SEQUENCE [LARGE SCALE GENOMIC DNA]</scope>
</reference>